<dbReference type="KEGG" id="mshg:MSG_04131"/>
<keyword evidence="2" id="KW-1185">Reference proteome</keyword>
<dbReference type="AlphaFoldDB" id="A0A1Z4EMY1"/>
<dbReference type="OrthoDB" id="4752968at2"/>
<evidence type="ECO:0000313" key="1">
    <source>
        <dbReference type="EMBL" id="BAX94252.1"/>
    </source>
</evidence>
<name>A0A1Z4EMY1_9MYCO</name>
<accession>A0A1Z4EMY1</accession>
<sequence>MDHLALIRRAIKRRERHRADDDAEIRRLVCEGFEQGIPGRELAEAAGVSVPRIYQIRDGRR</sequence>
<dbReference type="EMBL" id="AP018164">
    <property type="protein sequence ID" value="BAX94252.1"/>
    <property type="molecule type" value="Genomic_DNA"/>
</dbReference>
<protein>
    <submittedName>
        <fullName evidence="1">Uncharacterized protein</fullName>
    </submittedName>
</protein>
<gene>
    <name evidence="1" type="ORF">MSG_04131</name>
</gene>
<proteinExistence type="predicted"/>
<reference evidence="2" key="1">
    <citation type="submission" date="2017-06" db="EMBL/GenBank/DDBJ databases">
        <title>Complete Genome Sequence of Mycobacterium shigaense.</title>
        <authorList>
            <person name="Fukano H."/>
            <person name="Yoshida M."/>
            <person name="Kazumi Y."/>
            <person name="Ogura Y."/>
            <person name="Mitarai S."/>
            <person name="Hayashi T."/>
            <person name="Hoshino Y."/>
        </authorList>
    </citation>
    <scope>NUCLEOTIDE SEQUENCE [LARGE SCALE GENOMIC DNA]</scope>
    <source>
        <strain evidence="2">UN-152</strain>
    </source>
</reference>
<organism evidence="1 2">
    <name type="scientific">Mycobacterium shigaense</name>
    <dbReference type="NCBI Taxonomy" id="722731"/>
    <lineage>
        <taxon>Bacteria</taxon>
        <taxon>Bacillati</taxon>
        <taxon>Actinomycetota</taxon>
        <taxon>Actinomycetes</taxon>
        <taxon>Mycobacteriales</taxon>
        <taxon>Mycobacteriaceae</taxon>
        <taxon>Mycobacterium</taxon>
        <taxon>Mycobacterium simiae complex</taxon>
    </lineage>
</organism>
<dbReference type="Proteomes" id="UP000217736">
    <property type="component" value="Chromosome"/>
</dbReference>
<evidence type="ECO:0000313" key="2">
    <source>
        <dbReference type="Proteomes" id="UP000217736"/>
    </source>
</evidence>
<dbReference type="RefSeq" id="WP_096442517.1">
    <property type="nucleotide sequence ID" value="NZ_AP018164.1"/>
</dbReference>